<organism evidence="3 4">
    <name type="scientific">Xyrichtys novacula</name>
    <name type="common">Pearly razorfish</name>
    <name type="synonym">Hemipteronotus novacula</name>
    <dbReference type="NCBI Taxonomy" id="13765"/>
    <lineage>
        <taxon>Eukaryota</taxon>
        <taxon>Metazoa</taxon>
        <taxon>Chordata</taxon>
        <taxon>Craniata</taxon>
        <taxon>Vertebrata</taxon>
        <taxon>Euteleostomi</taxon>
        <taxon>Actinopterygii</taxon>
        <taxon>Neopterygii</taxon>
        <taxon>Teleostei</taxon>
        <taxon>Neoteleostei</taxon>
        <taxon>Acanthomorphata</taxon>
        <taxon>Eupercaria</taxon>
        <taxon>Labriformes</taxon>
        <taxon>Labridae</taxon>
        <taxon>Xyrichtys</taxon>
    </lineage>
</organism>
<feature type="compositionally biased region" description="Acidic residues" evidence="1">
    <location>
        <begin position="82"/>
        <end position="91"/>
    </location>
</feature>
<name>A0AAV1GWN3_XYRNO</name>
<evidence type="ECO:0000256" key="1">
    <source>
        <dbReference type="SAM" id="MobiDB-lite"/>
    </source>
</evidence>
<gene>
    <name evidence="3" type="ORF">XNOV1_A006581</name>
</gene>
<feature type="chain" id="PRO_5043796610" evidence="2">
    <location>
        <begin position="41"/>
        <end position="128"/>
    </location>
</feature>
<evidence type="ECO:0000313" key="3">
    <source>
        <dbReference type="EMBL" id="CAJ1078217.1"/>
    </source>
</evidence>
<evidence type="ECO:0000313" key="4">
    <source>
        <dbReference type="Proteomes" id="UP001178508"/>
    </source>
</evidence>
<dbReference type="Proteomes" id="UP001178508">
    <property type="component" value="Chromosome 17"/>
</dbReference>
<protein>
    <submittedName>
        <fullName evidence="3">Uncharacterized protein</fullName>
    </submittedName>
</protein>
<sequence length="128" mass="14105">MLMSQAHIVAVCHQSDTVLACKLSFCILMILQLSTECVDSAEGYPGVIVYDDLTFPISPPQSASDDEEGPYSSVRPFQTTSDDGDEEGWDLPETDGALLDCVVEEWEEESEEHDLQSTHLQPLAININ</sequence>
<keyword evidence="2" id="KW-0732">Signal</keyword>
<proteinExistence type="predicted"/>
<accession>A0AAV1GWN3</accession>
<feature type="signal peptide" evidence="2">
    <location>
        <begin position="1"/>
        <end position="40"/>
    </location>
</feature>
<keyword evidence="4" id="KW-1185">Reference proteome</keyword>
<dbReference type="AlphaFoldDB" id="A0AAV1GWN3"/>
<feature type="region of interest" description="Disordered" evidence="1">
    <location>
        <begin position="58"/>
        <end position="91"/>
    </location>
</feature>
<dbReference type="EMBL" id="OY660880">
    <property type="protein sequence ID" value="CAJ1078217.1"/>
    <property type="molecule type" value="Genomic_DNA"/>
</dbReference>
<reference evidence="3" key="1">
    <citation type="submission" date="2023-08" db="EMBL/GenBank/DDBJ databases">
        <authorList>
            <person name="Alioto T."/>
            <person name="Alioto T."/>
            <person name="Gomez Garrido J."/>
        </authorList>
    </citation>
    <scope>NUCLEOTIDE SEQUENCE</scope>
</reference>
<evidence type="ECO:0000256" key="2">
    <source>
        <dbReference type="SAM" id="SignalP"/>
    </source>
</evidence>